<dbReference type="InterPro" id="IPR001761">
    <property type="entry name" value="Peripla_BP/Lac1_sug-bd_dom"/>
</dbReference>
<keyword evidence="7" id="KW-1185">Reference proteome</keyword>
<feature type="signal peptide" evidence="4">
    <location>
        <begin position="1"/>
        <end position="23"/>
    </location>
</feature>
<dbReference type="Gene3D" id="3.40.50.2300">
    <property type="match status" value="2"/>
</dbReference>
<feature type="chain" id="PRO_5011672772" evidence="4">
    <location>
        <begin position="24"/>
        <end position="324"/>
    </location>
</feature>
<dbReference type="AlphaFoldDB" id="A0A1G8S8M3"/>
<evidence type="ECO:0000313" key="6">
    <source>
        <dbReference type="EMBL" id="SDJ25531.1"/>
    </source>
</evidence>
<organism evidence="6 7">
    <name type="scientific">Ferrimonas sediminum</name>
    <dbReference type="NCBI Taxonomy" id="718193"/>
    <lineage>
        <taxon>Bacteria</taxon>
        <taxon>Pseudomonadati</taxon>
        <taxon>Pseudomonadota</taxon>
        <taxon>Gammaproteobacteria</taxon>
        <taxon>Alteromonadales</taxon>
        <taxon>Ferrimonadaceae</taxon>
        <taxon>Ferrimonas</taxon>
    </lineage>
</organism>
<dbReference type="SUPFAM" id="SSF53822">
    <property type="entry name" value="Periplasmic binding protein-like I"/>
    <property type="match status" value="1"/>
</dbReference>
<dbReference type="RefSeq" id="WP_176819258.1">
    <property type="nucleotide sequence ID" value="NZ_FNEM01000006.1"/>
</dbReference>
<dbReference type="NCBIfam" id="TIGR02955">
    <property type="entry name" value="TMAO_TorT"/>
    <property type="match status" value="1"/>
</dbReference>
<comment type="similarity">
    <text evidence="2">Belongs to the bacterial solute-binding protein 2 family.</text>
</comment>
<evidence type="ECO:0000256" key="2">
    <source>
        <dbReference type="ARBA" id="ARBA00007639"/>
    </source>
</evidence>
<proteinExistence type="inferred from homology"/>
<evidence type="ECO:0000259" key="5">
    <source>
        <dbReference type="Pfam" id="PF00532"/>
    </source>
</evidence>
<evidence type="ECO:0000256" key="1">
    <source>
        <dbReference type="ARBA" id="ARBA00004196"/>
    </source>
</evidence>
<reference evidence="7" key="1">
    <citation type="submission" date="2016-10" db="EMBL/GenBank/DDBJ databases">
        <authorList>
            <person name="Varghese N."/>
            <person name="Submissions S."/>
        </authorList>
    </citation>
    <scope>NUCLEOTIDE SEQUENCE [LARGE SCALE GENOMIC DNA]</scope>
    <source>
        <strain evidence="7">DSM 23317</strain>
    </source>
</reference>
<evidence type="ECO:0000313" key="7">
    <source>
        <dbReference type="Proteomes" id="UP000199527"/>
    </source>
</evidence>
<accession>A0A1G8S8M3</accession>
<dbReference type="NCBIfam" id="NF008185">
    <property type="entry name" value="PRK10936.1"/>
    <property type="match status" value="1"/>
</dbReference>
<dbReference type="EMBL" id="FNEM01000006">
    <property type="protein sequence ID" value="SDJ25531.1"/>
    <property type="molecule type" value="Genomic_DNA"/>
</dbReference>
<feature type="domain" description="Periplasmic binding protein/LacI sugar binding" evidence="5">
    <location>
        <begin position="27"/>
        <end position="271"/>
    </location>
</feature>
<gene>
    <name evidence="6" type="ORF">SAMN04488540_106102</name>
</gene>
<evidence type="ECO:0000256" key="3">
    <source>
        <dbReference type="ARBA" id="ARBA00022729"/>
    </source>
</evidence>
<dbReference type="CDD" id="cd06306">
    <property type="entry name" value="PBP1_TorT-like"/>
    <property type="match status" value="1"/>
</dbReference>
<name>A0A1G8S8M3_9GAMM</name>
<comment type="subcellular location">
    <subcellularLocation>
        <location evidence="1">Cell envelope</location>
    </subcellularLocation>
</comment>
<dbReference type="GO" id="GO:0030313">
    <property type="term" value="C:cell envelope"/>
    <property type="evidence" value="ECO:0007669"/>
    <property type="project" value="UniProtKB-SubCell"/>
</dbReference>
<dbReference type="Proteomes" id="UP000199527">
    <property type="component" value="Unassembled WGS sequence"/>
</dbReference>
<dbReference type="Pfam" id="PF00532">
    <property type="entry name" value="Peripla_BP_1"/>
    <property type="match status" value="1"/>
</dbReference>
<evidence type="ECO:0000256" key="4">
    <source>
        <dbReference type="SAM" id="SignalP"/>
    </source>
</evidence>
<sequence>MQSPVRALVLIPFLLLSSPIVQAKPLKVCALYPHLKDSYWLSVNQGMAEQAKLQGVTLKVMEAGGYRNQAVQVSQYQKCQRWGADVVLLGSVSYRLDPAIHSQLGHTPTLAVVNAVEPDSVIATIGVSWYEMGQNLARYINQNLATGAPLETLLMPGPEGRGGNQFLKQGLLDHLQPGKLNIVATLYGGNSVAVQRQLLTDYLADHPAPQLIIGGAVSAEVAINELRSAGLSDTTQIISSYLTHAVYRGLMRNRVLMANSDQMRLQGRLAVDAALRVAGNQPLAALSGPEILSLTQDNGRELIDDSLSDPQFRAVYEVTAEPNR</sequence>
<dbReference type="PANTHER" id="PTHR46847">
    <property type="entry name" value="D-ALLOSE-BINDING PERIPLASMIC PROTEIN-RELATED"/>
    <property type="match status" value="1"/>
</dbReference>
<dbReference type="InterPro" id="IPR028082">
    <property type="entry name" value="Peripla_BP_I"/>
</dbReference>
<dbReference type="PANTHER" id="PTHR46847:SF1">
    <property type="entry name" value="D-ALLOSE-BINDING PERIPLASMIC PROTEIN-RELATED"/>
    <property type="match status" value="1"/>
</dbReference>
<dbReference type="InterPro" id="IPR014301">
    <property type="entry name" value="TMAO_TorT"/>
</dbReference>
<protein>
    <submittedName>
        <fullName evidence="6">Protein TorT</fullName>
    </submittedName>
</protein>
<keyword evidence="3 4" id="KW-0732">Signal</keyword>